<feature type="compositionally biased region" description="Polar residues" evidence="1">
    <location>
        <begin position="1"/>
        <end position="11"/>
    </location>
</feature>
<dbReference type="EMBL" id="PXXK01000112">
    <property type="protein sequence ID" value="RFN51358.1"/>
    <property type="molecule type" value="Genomic_DNA"/>
</dbReference>
<sequence length="172" mass="18917">MRGANSPTTETPADDNVSALSSPTSDAPKARTLSGPPKARPASSATEILLTTTRKEASEQYAQAAKAEKAYRTKRKAKVARANYNETKEHFREAFSHFKLAFKGLFSVIGNFSYLISEKRENRKQAAEKRTHEKNLERKRKLEEQLAKAEAEAGTAGTAGDDAEDKETAVDK</sequence>
<evidence type="ECO:0000256" key="1">
    <source>
        <dbReference type="SAM" id="MobiDB-lite"/>
    </source>
</evidence>
<keyword evidence="3" id="KW-1185">Reference proteome</keyword>
<protein>
    <submittedName>
        <fullName evidence="2">Uncharacterized protein</fullName>
    </submittedName>
</protein>
<reference evidence="2 3" key="1">
    <citation type="journal article" date="2018" name="PLoS Pathog.">
        <title>Evolution of structural diversity of trichothecenes, a family of toxins produced by plant pathogenic and entomopathogenic fungi.</title>
        <authorList>
            <person name="Proctor R.H."/>
            <person name="McCormick S.P."/>
            <person name="Kim H.S."/>
            <person name="Cardoza R.E."/>
            <person name="Stanley A.M."/>
            <person name="Lindo L."/>
            <person name="Kelly A."/>
            <person name="Brown D.W."/>
            <person name="Lee T."/>
            <person name="Vaughan M.M."/>
            <person name="Alexander N.J."/>
            <person name="Busman M."/>
            <person name="Gutierrez S."/>
        </authorList>
    </citation>
    <scope>NUCLEOTIDE SEQUENCE [LARGE SCALE GENOMIC DNA]</scope>
    <source>
        <strain evidence="2 3">NRRL 13405</strain>
    </source>
</reference>
<feature type="region of interest" description="Disordered" evidence="1">
    <location>
        <begin position="1"/>
        <end position="45"/>
    </location>
</feature>
<feature type="region of interest" description="Disordered" evidence="1">
    <location>
        <begin position="120"/>
        <end position="172"/>
    </location>
</feature>
<evidence type="ECO:0000313" key="2">
    <source>
        <dbReference type="EMBL" id="RFN51358.1"/>
    </source>
</evidence>
<comment type="caution">
    <text evidence="2">The sequence shown here is derived from an EMBL/GenBank/DDBJ whole genome shotgun (WGS) entry which is preliminary data.</text>
</comment>
<organism evidence="2 3">
    <name type="scientific">Fusarium flagelliforme</name>
    <dbReference type="NCBI Taxonomy" id="2675880"/>
    <lineage>
        <taxon>Eukaryota</taxon>
        <taxon>Fungi</taxon>
        <taxon>Dikarya</taxon>
        <taxon>Ascomycota</taxon>
        <taxon>Pezizomycotina</taxon>
        <taxon>Sordariomycetes</taxon>
        <taxon>Hypocreomycetidae</taxon>
        <taxon>Hypocreales</taxon>
        <taxon>Nectriaceae</taxon>
        <taxon>Fusarium</taxon>
        <taxon>Fusarium incarnatum-equiseti species complex</taxon>
    </lineage>
</organism>
<dbReference type="AlphaFoldDB" id="A0A395MTT3"/>
<dbReference type="Proteomes" id="UP000265631">
    <property type="component" value="Unassembled WGS sequence"/>
</dbReference>
<feature type="compositionally biased region" description="Basic and acidic residues" evidence="1">
    <location>
        <begin position="120"/>
        <end position="151"/>
    </location>
</feature>
<evidence type="ECO:0000313" key="3">
    <source>
        <dbReference type="Proteomes" id="UP000265631"/>
    </source>
</evidence>
<gene>
    <name evidence="2" type="ORF">FIE12Z_4413</name>
</gene>
<name>A0A395MTT3_9HYPO</name>
<accession>A0A395MTT3</accession>
<proteinExistence type="predicted"/>